<organism evidence="1 2">
    <name type="scientific">Porphyridium purpureum</name>
    <name type="common">Red alga</name>
    <name type="synonym">Porphyridium cruentum</name>
    <dbReference type="NCBI Taxonomy" id="35688"/>
    <lineage>
        <taxon>Eukaryota</taxon>
        <taxon>Rhodophyta</taxon>
        <taxon>Bangiophyceae</taxon>
        <taxon>Porphyridiales</taxon>
        <taxon>Porphyridiaceae</taxon>
        <taxon>Porphyridium</taxon>
    </lineage>
</organism>
<evidence type="ECO:0000313" key="2">
    <source>
        <dbReference type="Proteomes" id="UP000324585"/>
    </source>
</evidence>
<dbReference type="PANTHER" id="PTHR48100:SF1">
    <property type="entry name" value="HISTIDINE PHOSPHATASE FAMILY PROTEIN-RELATED"/>
    <property type="match status" value="1"/>
</dbReference>
<protein>
    <submittedName>
        <fullName evidence="1">Phosphoglycerate mutase-like protein</fullName>
    </submittedName>
</protein>
<dbReference type="Pfam" id="PF00300">
    <property type="entry name" value="His_Phos_1"/>
    <property type="match status" value="1"/>
</dbReference>
<dbReference type="InterPro" id="IPR013078">
    <property type="entry name" value="His_Pase_superF_clade-1"/>
</dbReference>
<dbReference type="AlphaFoldDB" id="A0A5J4YZJ9"/>
<dbReference type="InterPro" id="IPR050275">
    <property type="entry name" value="PGM_Phosphatase"/>
</dbReference>
<dbReference type="PANTHER" id="PTHR48100">
    <property type="entry name" value="BROAD-SPECIFICITY PHOSPHATASE YOR283W-RELATED"/>
    <property type="match status" value="1"/>
</dbReference>
<dbReference type="Proteomes" id="UP000324585">
    <property type="component" value="Unassembled WGS sequence"/>
</dbReference>
<dbReference type="InterPro" id="IPR029033">
    <property type="entry name" value="His_PPase_superfam"/>
</dbReference>
<evidence type="ECO:0000313" key="1">
    <source>
        <dbReference type="EMBL" id="KAA8496033.1"/>
    </source>
</evidence>
<dbReference type="Gene3D" id="3.40.50.1240">
    <property type="entry name" value="Phosphoglycerate mutase-like"/>
    <property type="match status" value="1"/>
</dbReference>
<keyword evidence="2" id="KW-1185">Reference proteome</keyword>
<dbReference type="GO" id="GO:0005737">
    <property type="term" value="C:cytoplasm"/>
    <property type="evidence" value="ECO:0007669"/>
    <property type="project" value="TreeGrafter"/>
</dbReference>
<accession>A0A5J4YZJ9</accession>
<proteinExistence type="predicted"/>
<gene>
    <name evidence="1" type="ORF">FVE85_2188</name>
</gene>
<reference evidence="2" key="1">
    <citation type="journal article" date="2019" name="Nat. Commun.">
        <title>Expansion of phycobilisome linker gene families in mesophilic red algae.</title>
        <authorList>
            <person name="Lee J."/>
            <person name="Kim D."/>
            <person name="Bhattacharya D."/>
            <person name="Yoon H.S."/>
        </authorList>
    </citation>
    <scope>NUCLEOTIDE SEQUENCE [LARGE SCALE GENOMIC DNA]</scope>
    <source>
        <strain evidence="2">CCMP 1328</strain>
    </source>
</reference>
<name>A0A5J4YZJ9_PORPP</name>
<comment type="caution">
    <text evidence="1">The sequence shown here is derived from an EMBL/GenBank/DDBJ whole genome shotgun (WGS) entry which is preliminary data.</text>
</comment>
<dbReference type="EMBL" id="VRMN01000003">
    <property type="protein sequence ID" value="KAA8496033.1"/>
    <property type="molecule type" value="Genomic_DNA"/>
</dbReference>
<dbReference type="GO" id="GO:0016791">
    <property type="term" value="F:phosphatase activity"/>
    <property type="evidence" value="ECO:0007669"/>
    <property type="project" value="TreeGrafter"/>
</dbReference>
<dbReference type="OrthoDB" id="496981at2759"/>
<sequence>MAADYKVGSHRRQEHHPEMLGFIWGWLWHRASGGGNGQRTNSASALEKHQHVPVTGGHGERCKMMGAAAEVEQQVGTQNEEEALRKSDGQRLKDPLLGLDYRVTVDSVITATTPDATHLPPGKRFAQQPKRVRFIRHGNGTHNATLDFNNPAQTDARLTAKGLAQCAKLQIGLENEGEICKPDLLITSTLTRALQTACNIYAARLDEYTSGSNGSDRKRPPLRKVSTELCREEISTHFCDTRRPLSELRNEFEPFGFDFSSVDYEQDVLWAQNKAGTQSEHRKTRVFGTYHGGFKVWRTWIESQILLEDRVRRFVEFLLLQPENEVVVISHAVFLHALGRVLATQKVNNLTYAEARLLTAAWKNSESRVFLFYPLVDDDETR</sequence>
<dbReference type="CDD" id="cd07067">
    <property type="entry name" value="HP_PGM_like"/>
    <property type="match status" value="1"/>
</dbReference>
<dbReference type="SUPFAM" id="SSF53254">
    <property type="entry name" value="Phosphoglycerate mutase-like"/>
    <property type="match status" value="1"/>
</dbReference>
<dbReference type="SMART" id="SM00855">
    <property type="entry name" value="PGAM"/>
    <property type="match status" value="1"/>
</dbReference>